<name>A0A5R9ITH5_9GAMM</name>
<keyword evidence="1" id="KW-0732">Signal</keyword>
<dbReference type="InterPro" id="IPR010869">
    <property type="entry name" value="DUF1501"/>
</dbReference>
<gene>
    <name evidence="2" type="ORF">FE810_02715</name>
</gene>
<dbReference type="Proteomes" id="UP000307790">
    <property type="component" value="Unassembled WGS sequence"/>
</dbReference>
<comment type="caution">
    <text evidence="2">The sequence shown here is derived from an EMBL/GenBank/DDBJ whole genome shotgun (WGS) entry which is preliminary data.</text>
</comment>
<dbReference type="EMBL" id="VCBC01000003">
    <property type="protein sequence ID" value="TLU67407.1"/>
    <property type="molecule type" value="Genomic_DNA"/>
</dbReference>
<keyword evidence="3" id="KW-1185">Reference proteome</keyword>
<organism evidence="2 3">
    <name type="scientific">Thalassotalea litorea</name>
    <dbReference type="NCBI Taxonomy" id="2020715"/>
    <lineage>
        <taxon>Bacteria</taxon>
        <taxon>Pseudomonadati</taxon>
        <taxon>Pseudomonadota</taxon>
        <taxon>Gammaproteobacteria</taxon>
        <taxon>Alteromonadales</taxon>
        <taxon>Colwelliaceae</taxon>
        <taxon>Thalassotalea</taxon>
    </lineage>
</organism>
<evidence type="ECO:0000313" key="2">
    <source>
        <dbReference type="EMBL" id="TLU67407.1"/>
    </source>
</evidence>
<sequence length="385" mass="42497">MRRRQFIKALTASLATIHTPLLAANRLALNPNRSGKPAKLVWVVMRGAMDSLHTVVPTFESQLSSYRPNLYPAIKDDLLAIDKGFGLHPAMTYMHELYKQNQLLVINAVSSGFTERSHFDGQDFLESGLAHIDADTGWLGRAAASRVNKAIAVANSVPISLRGYDKVTTWYPSRFHSADASVFDALEDLYQSDKLLSKRLAQGLELRQLTSEGRGGYNRGRFVDLAQSCGRILANDQGTDCAMLEVGGWDTHNYEIRRQHKHLVELNDGLKALQQSLGDYWENTVVVMATEFGRTIKENGTLGTDHGTASCMFMAGGAVAGGQVLGKWPGLSKEQLFEGRDLAPTSNTFSWIASMLSQHWQLGDQQIAEVFPQASPYKGNLIAKR</sequence>
<dbReference type="OrthoDB" id="9779968at2"/>
<dbReference type="PANTHER" id="PTHR43737:SF1">
    <property type="entry name" value="DUF1501 DOMAIN-CONTAINING PROTEIN"/>
    <property type="match status" value="1"/>
</dbReference>
<evidence type="ECO:0000256" key="1">
    <source>
        <dbReference type="SAM" id="SignalP"/>
    </source>
</evidence>
<protein>
    <submittedName>
        <fullName evidence="2">DUF1501 domain-containing protein</fullName>
    </submittedName>
</protein>
<reference evidence="2 3" key="1">
    <citation type="submission" date="2019-05" db="EMBL/GenBank/DDBJ databases">
        <title>Genome sequences of Thalassotalea litorea 1K03283.</title>
        <authorList>
            <person name="Zhang D."/>
        </authorList>
    </citation>
    <scope>NUCLEOTIDE SEQUENCE [LARGE SCALE GENOMIC DNA]</scope>
    <source>
        <strain evidence="2 3">MCCC 1K03283</strain>
    </source>
</reference>
<dbReference type="Pfam" id="PF07394">
    <property type="entry name" value="DUF1501"/>
    <property type="match status" value="1"/>
</dbReference>
<proteinExistence type="predicted"/>
<feature type="signal peptide" evidence="1">
    <location>
        <begin position="1"/>
        <end position="23"/>
    </location>
</feature>
<dbReference type="AlphaFoldDB" id="A0A5R9ITH5"/>
<accession>A0A5R9ITH5</accession>
<feature type="chain" id="PRO_5024290767" evidence="1">
    <location>
        <begin position="24"/>
        <end position="385"/>
    </location>
</feature>
<dbReference type="PANTHER" id="PTHR43737">
    <property type="entry name" value="BLL7424 PROTEIN"/>
    <property type="match status" value="1"/>
</dbReference>
<evidence type="ECO:0000313" key="3">
    <source>
        <dbReference type="Proteomes" id="UP000307790"/>
    </source>
</evidence>